<feature type="compositionally biased region" description="Basic and acidic residues" evidence="1">
    <location>
        <begin position="82"/>
        <end position="95"/>
    </location>
</feature>
<protein>
    <submittedName>
        <fullName evidence="4">Transposase</fullName>
    </submittedName>
</protein>
<dbReference type="GO" id="GO:0004803">
    <property type="term" value="F:transposase activity"/>
    <property type="evidence" value="ECO:0007669"/>
    <property type="project" value="InterPro"/>
</dbReference>
<dbReference type="GO" id="GO:0003677">
    <property type="term" value="F:DNA binding"/>
    <property type="evidence" value="ECO:0007669"/>
    <property type="project" value="InterPro"/>
</dbReference>
<dbReference type="RefSeq" id="WP_148105310.1">
    <property type="nucleotide sequence ID" value="NZ_RXMA01000064.1"/>
</dbReference>
<dbReference type="Proteomes" id="UP000277007">
    <property type="component" value="Unassembled WGS sequence"/>
</dbReference>
<evidence type="ECO:0000259" key="3">
    <source>
        <dbReference type="Pfam" id="PF05598"/>
    </source>
</evidence>
<evidence type="ECO:0000313" key="5">
    <source>
        <dbReference type="Proteomes" id="UP000277007"/>
    </source>
</evidence>
<sequence>LSDEQAEYQVRDRLSFMRFLGLGLGDRVPDRTTIWLFREALVTAGAMEGLSARFDADLKERGYFALGGQVVDASIVEAPRQRLTREEKRQIRDGEDPPWPPAKARQKDTQARWTVKRGRGKAKPGPALDGSEARMVEGLLIPAFGYKSHINIDRRFRLIRRFLVTDAARHDGAQLPGLLNPDAFDSRVWADSAYRSKANEAAIAAAGRRSMVHFRKPKGRPMPEPHQRANRARSAVRSAVEYVFADQKQRMALFIRTIGLGRATVKIGIANLACNFRRLIWLEGQTVPL</sequence>
<feature type="non-terminal residue" evidence="4">
    <location>
        <position position="1"/>
    </location>
</feature>
<dbReference type="Pfam" id="PF01609">
    <property type="entry name" value="DDE_Tnp_1"/>
    <property type="match status" value="1"/>
</dbReference>
<dbReference type="OrthoDB" id="9774608at2"/>
<dbReference type="PANTHER" id="PTHR35604">
    <property type="entry name" value="TRANSPOSASE INSH FOR INSERTION SEQUENCE ELEMENT IS5A-RELATED"/>
    <property type="match status" value="1"/>
</dbReference>
<dbReference type="PANTHER" id="PTHR35604:SF2">
    <property type="entry name" value="TRANSPOSASE INSH FOR INSERTION SEQUENCE ELEMENT IS5A-RELATED"/>
    <property type="match status" value="1"/>
</dbReference>
<dbReference type="AlphaFoldDB" id="A0A3S0IB28"/>
<dbReference type="EMBL" id="RXMA01000064">
    <property type="protein sequence ID" value="RTR11819.1"/>
    <property type="molecule type" value="Genomic_DNA"/>
</dbReference>
<reference evidence="4 5" key="1">
    <citation type="submission" date="2018-12" db="EMBL/GenBank/DDBJ databases">
        <authorList>
            <person name="Yang Y."/>
        </authorList>
    </citation>
    <scope>NUCLEOTIDE SEQUENCE [LARGE SCALE GENOMIC DNA]</scope>
    <source>
        <strain evidence="4 5">L-25-5w-1</strain>
    </source>
</reference>
<evidence type="ECO:0000313" key="4">
    <source>
        <dbReference type="EMBL" id="RTR11819.1"/>
    </source>
</evidence>
<proteinExistence type="predicted"/>
<name>A0A3S0IB28_9PROT</name>
<evidence type="ECO:0000256" key="1">
    <source>
        <dbReference type="SAM" id="MobiDB-lite"/>
    </source>
</evidence>
<comment type="caution">
    <text evidence="4">The sequence shown here is derived from an EMBL/GenBank/DDBJ whole genome shotgun (WGS) entry which is preliminary data.</text>
</comment>
<feature type="domain" description="Transposase InsH N-terminal" evidence="3">
    <location>
        <begin position="1"/>
        <end position="39"/>
    </location>
</feature>
<evidence type="ECO:0000259" key="2">
    <source>
        <dbReference type="Pfam" id="PF01609"/>
    </source>
</evidence>
<dbReference type="Pfam" id="PF05598">
    <property type="entry name" value="DUF772"/>
    <property type="match status" value="1"/>
</dbReference>
<accession>A0A3S0IB28</accession>
<dbReference type="InterPro" id="IPR008490">
    <property type="entry name" value="Transposase_InsH_N"/>
</dbReference>
<feature type="domain" description="Transposase IS4-like" evidence="2">
    <location>
        <begin position="144"/>
        <end position="275"/>
    </location>
</feature>
<gene>
    <name evidence="4" type="ORF">EJ903_25840</name>
</gene>
<keyword evidence="5" id="KW-1185">Reference proteome</keyword>
<organism evidence="4 5">
    <name type="scientific">Azospirillum griseum</name>
    <dbReference type="NCBI Taxonomy" id="2496639"/>
    <lineage>
        <taxon>Bacteria</taxon>
        <taxon>Pseudomonadati</taxon>
        <taxon>Pseudomonadota</taxon>
        <taxon>Alphaproteobacteria</taxon>
        <taxon>Rhodospirillales</taxon>
        <taxon>Azospirillaceae</taxon>
        <taxon>Azospirillum</taxon>
    </lineage>
</organism>
<dbReference type="InterPro" id="IPR002559">
    <property type="entry name" value="Transposase_11"/>
</dbReference>
<feature type="region of interest" description="Disordered" evidence="1">
    <location>
        <begin position="82"/>
        <end position="109"/>
    </location>
</feature>
<dbReference type="GO" id="GO:0006313">
    <property type="term" value="P:DNA transposition"/>
    <property type="evidence" value="ECO:0007669"/>
    <property type="project" value="InterPro"/>
</dbReference>